<proteinExistence type="inferred from homology"/>
<dbReference type="AlphaFoldDB" id="A0A0F7SPN8"/>
<dbReference type="PANTHER" id="PTHR23416">
    <property type="entry name" value="SIALIC ACID SYNTHASE-RELATED"/>
    <property type="match status" value="1"/>
</dbReference>
<dbReference type="InterPro" id="IPR001451">
    <property type="entry name" value="Hexapep"/>
</dbReference>
<dbReference type="Gene3D" id="2.160.10.10">
    <property type="entry name" value="Hexapeptide repeat proteins"/>
    <property type="match status" value="1"/>
</dbReference>
<reference evidence="3" key="1">
    <citation type="submission" date="2014-08" db="EMBL/GenBank/DDBJ databases">
        <authorList>
            <person name="Sharma Rahul"/>
            <person name="Thines Marco"/>
        </authorList>
    </citation>
    <scope>NUCLEOTIDE SEQUENCE</scope>
</reference>
<dbReference type="InterPro" id="IPR051159">
    <property type="entry name" value="Hexapeptide_acetyltransf"/>
</dbReference>
<evidence type="ECO:0000256" key="2">
    <source>
        <dbReference type="ARBA" id="ARBA00022679"/>
    </source>
</evidence>
<dbReference type="EMBL" id="LN483157">
    <property type="protein sequence ID" value="CED84207.1"/>
    <property type="molecule type" value="Genomic_DNA"/>
</dbReference>
<dbReference type="PANTHER" id="PTHR23416:SF23">
    <property type="entry name" value="ACETYLTRANSFERASE C18B11.09C-RELATED"/>
    <property type="match status" value="1"/>
</dbReference>
<dbReference type="InterPro" id="IPR018357">
    <property type="entry name" value="Hexapep_transf_CS"/>
</dbReference>
<dbReference type="CDD" id="cd03357">
    <property type="entry name" value="LbH_MAT_GAT"/>
    <property type="match status" value="1"/>
</dbReference>
<name>A0A0F7SPN8_PHARH</name>
<comment type="similarity">
    <text evidence="1">Belongs to the transferase hexapeptide repeat family.</text>
</comment>
<accession>A0A0F7SPN8</accession>
<dbReference type="InterPro" id="IPR011004">
    <property type="entry name" value="Trimer_LpxA-like_sf"/>
</dbReference>
<organism evidence="3">
    <name type="scientific">Phaffia rhodozyma</name>
    <name type="common">Yeast</name>
    <name type="synonym">Xanthophyllomyces dendrorhous</name>
    <dbReference type="NCBI Taxonomy" id="264483"/>
    <lineage>
        <taxon>Eukaryota</taxon>
        <taxon>Fungi</taxon>
        <taxon>Dikarya</taxon>
        <taxon>Basidiomycota</taxon>
        <taxon>Agaricomycotina</taxon>
        <taxon>Tremellomycetes</taxon>
        <taxon>Cystofilobasidiales</taxon>
        <taxon>Mrakiaceae</taxon>
        <taxon>Phaffia</taxon>
    </lineage>
</organism>
<keyword evidence="2 3" id="KW-0808">Transferase</keyword>
<dbReference type="Pfam" id="PF00132">
    <property type="entry name" value="Hexapep"/>
    <property type="match status" value="1"/>
</dbReference>
<evidence type="ECO:0000313" key="3">
    <source>
        <dbReference type="EMBL" id="CED84207.1"/>
    </source>
</evidence>
<sequence>MPNKPLPPNADEDPQEFNWMVTGTHPYTYRDAYISRLAKRGREQVKAINNEQDEQKRSELLKEFLDCDADAEVHLLLPFFAEYGFNIKCGTDVVLGTGTTILDVAPVEIGDRTMLGPNVQIYTPIHPVHPEARNGTRGREGAKPITIGSDCWIGGSAVICPGVTIGNGSTIGAGSVVTKSIPERSVAVGNPAKVIKTLDYLSDQELEIGKV</sequence>
<dbReference type="SUPFAM" id="SSF51161">
    <property type="entry name" value="Trimeric LpxA-like enzymes"/>
    <property type="match status" value="1"/>
</dbReference>
<dbReference type="GO" id="GO:0008374">
    <property type="term" value="F:O-acyltransferase activity"/>
    <property type="evidence" value="ECO:0007669"/>
    <property type="project" value="TreeGrafter"/>
</dbReference>
<protein>
    <submittedName>
        <fullName evidence="3">Maltose o-acetyltransferase</fullName>
    </submittedName>
</protein>
<dbReference type="PROSITE" id="PS00101">
    <property type="entry name" value="HEXAPEP_TRANSFERASES"/>
    <property type="match status" value="1"/>
</dbReference>
<evidence type="ECO:0000256" key="1">
    <source>
        <dbReference type="ARBA" id="ARBA00007274"/>
    </source>
</evidence>